<name>A0A182SVK4_9DIPT</name>
<dbReference type="InterPro" id="IPR036728">
    <property type="entry name" value="PBP_GOBP_sf"/>
</dbReference>
<dbReference type="GO" id="GO:0007608">
    <property type="term" value="P:sensory perception of smell"/>
    <property type="evidence" value="ECO:0007669"/>
    <property type="project" value="TreeGrafter"/>
</dbReference>
<dbReference type="EnsemblMetazoa" id="AMAM014313-RA">
    <property type="protein sequence ID" value="AMAM014313-PA"/>
    <property type="gene ID" value="AMAM014313"/>
</dbReference>
<keyword evidence="3" id="KW-0964">Secreted</keyword>
<proteinExistence type="inferred from homology"/>
<dbReference type="PROSITE" id="PS51257">
    <property type="entry name" value="PROKAR_LIPOPROTEIN"/>
    <property type="match status" value="1"/>
</dbReference>
<dbReference type="AlphaFoldDB" id="A0A182SVK4"/>
<feature type="chain" id="PRO_5008136164" evidence="6">
    <location>
        <begin position="25"/>
        <end position="158"/>
    </location>
</feature>
<dbReference type="PANTHER" id="PTHR11857">
    <property type="entry name" value="ODORANT BINDING PROTEIN-RELATED"/>
    <property type="match status" value="1"/>
</dbReference>
<dbReference type="InterPro" id="IPR006170">
    <property type="entry name" value="PBP/GOBP"/>
</dbReference>
<keyword evidence="5" id="KW-1015">Disulfide bond</keyword>
<evidence type="ECO:0000256" key="5">
    <source>
        <dbReference type="ARBA" id="ARBA00023157"/>
    </source>
</evidence>
<comment type="similarity">
    <text evidence="2">Belongs to the PBP/GOBP family.</text>
</comment>
<dbReference type="GO" id="GO:0005615">
    <property type="term" value="C:extracellular space"/>
    <property type="evidence" value="ECO:0007669"/>
    <property type="project" value="TreeGrafter"/>
</dbReference>
<reference evidence="8" key="1">
    <citation type="submission" date="2013-09" db="EMBL/GenBank/DDBJ databases">
        <title>The Genome Sequence of Anopheles maculatus species B.</title>
        <authorList>
            <consortium name="The Broad Institute Genomics Platform"/>
            <person name="Neafsey D.E."/>
            <person name="Besansky N."/>
            <person name="Howell P."/>
            <person name="Walton C."/>
            <person name="Young S.K."/>
            <person name="Zeng Q."/>
            <person name="Gargeya S."/>
            <person name="Fitzgerald M."/>
            <person name="Haas B."/>
            <person name="Abouelleil A."/>
            <person name="Allen A.W."/>
            <person name="Alvarado L."/>
            <person name="Arachchi H.M."/>
            <person name="Berlin A.M."/>
            <person name="Chapman S.B."/>
            <person name="Gainer-Dewar J."/>
            <person name="Goldberg J."/>
            <person name="Griggs A."/>
            <person name="Gujja S."/>
            <person name="Hansen M."/>
            <person name="Howarth C."/>
            <person name="Imamovic A."/>
            <person name="Ireland A."/>
            <person name="Larimer J."/>
            <person name="McCowan C."/>
            <person name="Murphy C."/>
            <person name="Pearson M."/>
            <person name="Poon T.W."/>
            <person name="Priest M."/>
            <person name="Roberts A."/>
            <person name="Saif S."/>
            <person name="Shea T."/>
            <person name="Sisk P."/>
            <person name="Sykes S."/>
            <person name="Wortman J."/>
            <person name="Nusbaum C."/>
            <person name="Birren B."/>
        </authorList>
    </citation>
    <scope>NUCLEOTIDE SEQUENCE [LARGE SCALE GENOMIC DNA]</scope>
    <source>
        <strain evidence="8">maculatus3</strain>
    </source>
</reference>
<dbReference type="Proteomes" id="UP000075901">
    <property type="component" value="Unassembled WGS sequence"/>
</dbReference>
<dbReference type="CDD" id="cd23992">
    <property type="entry name" value="PBP_GOBP"/>
    <property type="match status" value="1"/>
</dbReference>
<accession>A0A182SVK4</accession>
<evidence type="ECO:0000313" key="8">
    <source>
        <dbReference type="Proteomes" id="UP000075901"/>
    </source>
</evidence>
<dbReference type="PANTHER" id="PTHR11857:SF43">
    <property type="entry name" value="GEO07291P1-RELATED"/>
    <property type="match status" value="1"/>
</dbReference>
<keyword evidence="4 6" id="KW-0732">Signal</keyword>
<comment type="subcellular location">
    <subcellularLocation>
        <location evidence="1">Secreted</location>
    </subcellularLocation>
</comment>
<dbReference type="Gene3D" id="1.10.238.20">
    <property type="entry name" value="Pheromone/general odorant binding protein domain"/>
    <property type="match status" value="1"/>
</dbReference>
<evidence type="ECO:0000256" key="6">
    <source>
        <dbReference type="SAM" id="SignalP"/>
    </source>
</evidence>
<keyword evidence="8" id="KW-1185">Reference proteome</keyword>
<sequence>MERLGLVRLVSVITIVLLVGACSGQDILGSYFRCRNEYEIEPSIFEALRMGNFSVRNPFIEVRHSRNSTRKCPLKPINFASTQCFGECFVKRAGFMNDNFTFNRDTIMRFMSRFVSKEIAEVVYDTCTENVIPTYCVTAFEVYQCIYENTSKKWDSRK</sequence>
<evidence type="ECO:0000256" key="4">
    <source>
        <dbReference type="ARBA" id="ARBA00022729"/>
    </source>
</evidence>
<evidence type="ECO:0000256" key="3">
    <source>
        <dbReference type="ARBA" id="ARBA00022525"/>
    </source>
</evidence>
<protein>
    <submittedName>
        <fullName evidence="7">Uncharacterized protein</fullName>
    </submittedName>
</protein>
<dbReference type="VEuPathDB" id="VectorBase:AMAM014313"/>
<organism evidence="7 8">
    <name type="scientific">Anopheles maculatus</name>
    <dbReference type="NCBI Taxonomy" id="74869"/>
    <lineage>
        <taxon>Eukaryota</taxon>
        <taxon>Metazoa</taxon>
        <taxon>Ecdysozoa</taxon>
        <taxon>Arthropoda</taxon>
        <taxon>Hexapoda</taxon>
        <taxon>Insecta</taxon>
        <taxon>Pterygota</taxon>
        <taxon>Neoptera</taxon>
        <taxon>Endopterygota</taxon>
        <taxon>Diptera</taxon>
        <taxon>Nematocera</taxon>
        <taxon>Culicoidea</taxon>
        <taxon>Culicidae</taxon>
        <taxon>Anophelinae</taxon>
        <taxon>Anopheles</taxon>
        <taxon>Anopheles maculatus group</taxon>
    </lineage>
</organism>
<evidence type="ECO:0000256" key="2">
    <source>
        <dbReference type="ARBA" id="ARBA00008098"/>
    </source>
</evidence>
<dbReference type="SUPFAM" id="SSF47565">
    <property type="entry name" value="Insect pheromone/odorant-binding proteins"/>
    <property type="match status" value="1"/>
</dbReference>
<evidence type="ECO:0000313" key="7">
    <source>
        <dbReference type="EnsemblMetazoa" id="AMAM014313-PA"/>
    </source>
</evidence>
<dbReference type="GO" id="GO:0005549">
    <property type="term" value="F:odorant binding"/>
    <property type="evidence" value="ECO:0007669"/>
    <property type="project" value="InterPro"/>
</dbReference>
<dbReference type="Pfam" id="PF01395">
    <property type="entry name" value="PBP_GOBP"/>
    <property type="match status" value="1"/>
</dbReference>
<reference evidence="7" key="2">
    <citation type="submission" date="2020-05" db="UniProtKB">
        <authorList>
            <consortium name="EnsemblMetazoa"/>
        </authorList>
    </citation>
    <scope>IDENTIFICATION</scope>
    <source>
        <strain evidence="7">maculatus3</strain>
    </source>
</reference>
<evidence type="ECO:0000256" key="1">
    <source>
        <dbReference type="ARBA" id="ARBA00004613"/>
    </source>
</evidence>
<feature type="signal peptide" evidence="6">
    <location>
        <begin position="1"/>
        <end position="24"/>
    </location>
</feature>